<organism evidence="3">
    <name type="scientific">Wolinella succinogenes (strain ATCC 29543 / DSM 1740 / CCUG 13145 / JCM 31913 / LMG 7466 / NCTC 11488 / FDC 602W)</name>
    <name type="common">Vibrio succinogenes</name>
    <dbReference type="NCBI Taxonomy" id="273121"/>
    <lineage>
        <taxon>Bacteria</taxon>
        <taxon>Pseudomonadati</taxon>
        <taxon>Campylobacterota</taxon>
        <taxon>Epsilonproteobacteria</taxon>
        <taxon>Campylobacterales</taxon>
        <taxon>Helicobacteraceae</taxon>
        <taxon>Wolinella</taxon>
    </lineage>
</organism>
<reference evidence="2 3" key="1">
    <citation type="journal article" date="2003" name="Proc. Natl. Acad. Sci. U.S.A.">
        <title>Complete genome sequence and analysis of Wolinella succinogenes.</title>
        <authorList>
            <person name="Baar C."/>
            <person name="Eppinger M."/>
            <person name="Raddatz G."/>
            <person name="Simon JM."/>
            <person name="Lanz C."/>
            <person name="Klimmek O."/>
            <person name="Nandakumar R."/>
            <person name="Gross R."/>
            <person name="Rosinus A."/>
            <person name="Keller H."/>
            <person name="Jagtap P."/>
            <person name="Linke B."/>
            <person name="Meyer F."/>
            <person name="Lederer H."/>
            <person name="Schuster S.C."/>
        </authorList>
    </citation>
    <scope>NUCLEOTIDE SEQUENCE [LARGE SCALE GENOMIC DNA]</scope>
    <source>
        <strain evidence="3">ATCC 29543 / DSM 1740 / CCUG 13145 / JCM 31913 / LMG 7466 / NCTC 11488 / FDC 602W</strain>
    </source>
</reference>
<feature type="domain" description="AMIN" evidence="1">
    <location>
        <begin position="126"/>
        <end position="206"/>
    </location>
</feature>
<protein>
    <recommendedName>
        <fullName evidence="1">AMIN domain-containing protein</fullName>
    </recommendedName>
</protein>
<dbReference type="RefSeq" id="WP_011139332.1">
    <property type="nucleotide sequence ID" value="NC_005090.1"/>
</dbReference>
<name>Q7MRB7_WOLSU</name>
<evidence type="ECO:0000313" key="3">
    <source>
        <dbReference type="Proteomes" id="UP000000422"/>
    </source>
</evidence>
<accession>Q7MRB7</accession>
<evidence type="ECO:0000313" key="2">
    <source>
        <dbReference type="EMBL" id="CAE10548.1"/>
    </source>
</evidence>
<proteinExistence type="predicted"/>
<keyword evidence="3" id="KW-1185">Reference proteome</keyword>
<dbReference type="STRING" id="273121.WS1496"/>
<dbReference type="InterPro" id="IPR021731">
    <property type="entry name" value="AMIN_dom"/>
</dbReference>
<dbReference type="EMBL" id="BX571661">
    <property type="protein sequence ID" value="CAE10548.1"/>
    <property type="molecule type" value="Genomic_DNA"/>
</dbReference>
<dbReference type="Proteomes" id="UP000000422">
    <property type="component" value="Chromosome"/>
</dbReference>
<dbReference type="eggNOG" id="ENOG5030TNT">
    <property type="taxonomic scope" value="Bacteria"/>
</dbReference>
<dbReference type="KEGG" id="wsu:WS1496"/>
<gene>
    <name evidence="2" type="ordered locus">WS1496</name>
</gene>
<evidence type="ECO:0000259" key="1">
    <source>
        <dbReference type="Pfam" id="PF11741"/>
    </source>
</evidence>
<sequence length="208" mass="24015">MKTLWILLLPLWIFARDPFEPLMTPKESGEVSLPPQPNYFKEQKITLPSSARKIKKITLTYQNMDGSISEQETLLEGDIDWHFPFLLSQEIRPLDATPAIQKPTPAPGVSKFEPFEEFVFELSGKKLLIQTPYLIRRDLALASPSKILIDFQKKTKKVLIKDFPTGLPYIKSISIGTHEEFYRVTLELDGQYRYSIKPQKEGFSIELR</sequence>
<dbReference type="AlphaFoldDB" id="Q7MRB7"/>
<dbReference type="HOGENOM" id="CLU_101694_0_0_7"/>
<dbReference type="Pfam" id="PF11741">
    <property type="entry name" value="AMIN"/>
    <property type="match status" value="1"/>
</dbReference>